<protein>
    <submittedName>
        <fullName evidence="2">Uncharacterized protein</fullName>
    </submittedName>
</protein>
<feature type="compositionally biased region" description="Pro residues" evidence="1">
    <location>
        <begin position="296"/>
        <end position="308"/>
    </location>
</feature>
<dbReference type="AlphaFoldDB" id="A0AAN6YNH3"/>
<keyword evidence="3" id="KW-1185">Reference proteome</keyword>
<reference evidence="2" key="1">
    <citation type="journal article" date="2023" name="Mol. Phylogenet. Evol.">
        <title>Genome-scale phylogeny and comparative genomics of the fungal order Sordariales.</title>
        <authorList>
            <person name="Hensen N."/>
            <person name="Bonometti L."/>
            <person name="Westerberg I."/>
            <person name="Brannstrom I.O."/>
            <person name="Guillou S."/>
            <person name="Cros-Aarteil S."/>
            <person name="Calhoun S."/>
            <person name="Haridas S."/>
            <person name="Kuo A."/>
            <person name="Mondo S."/>
            <person name="Pangilinan J."/>
            <person name="Riley R."/>
            <person name="LaButti K."/>
            <person name="Andreopoulos B."/>
            <person name="Lipzen A."/>
            <person name="Chen C."/>
            <person name="Yan M."/>
            <person name="Daum C."/>
            <person name="Ng V."/>
            <person name="Clum A."/>
            <person name="Steindorff A."/>
            <person name="Ohm R.A."/>
            <person name="Martin F."/>
            <person name="Silar P."/>
            <person name="Natvig D.O."/>
            <person name="Lalanne C."/>
            <person name="Gautier V."/>
            <person name="Ament-Velasquez S.L."/>
            <person name="Kruys A."/>
            <person name="Hutchinson M.I."/>
            <person name="Powell A.J."/>
            <person name="Barry K."/>
            <person name="Miller A.N."/>
            <person name="Grigoriev I.V."/>
            <person name="Debuchy R."/>
            <person name="Gladieux P."/>
            <person name="Hiltunen Thoren M."/>
            <person name="Johannesson H."/>
        </authorList>
    </citation>
    <scope>NUCLEOTIDE SEQUENCE</scope>
    <source>
        <strain evidence="2">CBS 990.96</strain>
    </source>
</reference>
<dbReference type="EMBL" id="MU865568">
    <property type="protein sequence ID" value="KAK4221251.1"/>
    <property type="molecule type" value="Genomic_DNA"/>
</dbReference>
<feature type="compositionally biased region" description="Acidic residues" evidence="1">
    <location>
        <begin position="10"/>
        <end position="27"/>
    </location>
</feature>
<accession>A0AAN6YNH3</accession>
<evidence type="ECO:0000256" key="1">
    <source>
        <dbReference type="SAM" id="MobiDB-lite"/>
    </source>
</evidence>
<comment type="caution">
    <text evidence="2">The sequence shown here is derived from an EMBL/GenBank/DDBJ whole genome shotgun (WGS) entry which is preliminary data.</text>
</comment>
<feature type="region of interest" description="Disordered" evidence="1">
    <location>
        <begin position="109"/>
        <end position="139"/>
    </location>
</feature>
<feature type="compositionally biased region" description="Polar residues" evidence="1">
    <location>
        <begin position="221"/>
        <end position="269"/>
    </location>
</feature>
<evidence type="ECO:0000313" key="2">
    <source>
        <dbReference type="EMBL" id="KAK4221251.1"/>
    </source>
</evidence>
<sequence length="308" mass="33988">MEEAKTAGIENDEVDSSDDESIYDPEGESALRTLEAVKTFVVSSAAFARLVDELKNWLNPEKHGYVGPLDGGLEPCENGHRTKENMGPLCEEETRQPDLLFLPDKKHHLKTSSNEAEPLGEHLKPSEEKDEPCQQAARISSTKSRPWWKHYRNMISDPVQTKVPKGHARISWTCKCGDRLRIQVRLAQQQAAIAFAQQAADTNSTITLQASTSSLSATSSRVSCNSAASRPGSPTRSPLNPTQTWKPQTTHSTPSSQPAPNNSYSSSTPAHPMVSVPSETQKRRSNRRDLRRGALSPPPNRLPRPPQL</sequence>
<feature type="region of interest" description="Disordered" evidence="1">
    <location>
        <begin position="213"/>
        <end position="308"/>
    </location>
</feature>
<organism evidence="2 3">
    <name type="scientific">Podospora fimiseda</name>
    <dbReference type="NCBI Taxonomy" id="252190"/>
    <lineage>
        <taxon>Eukaryota</taxon>
        <taxon>Fungi</taxon>
        <taxon>Dikarya</taxon>
        <taxon>Ascomycota</taxon>
        <taxon>Pezizomycotina</taxon>
        <taxon>Sordariomycetes</taxon>
        <taxon>Sordariomycetidae</taxon>
        <taxon>Sordariales</taxon>
        <taxon>Podosporaceae</taxon>
        <taxon>Podospora</taxon>
    </lineage>
</organism>
<gene>
    <name evidence="2" type="ORF">QBC38DRAFT_138454</name>
</gene>
<name>A0AAN6YNH3_9PEZI</name>
<dbReference type="Proteomes" id="UP001301958">
    <property type="component" value="Unassembled WGS sequence"/>
</dbReference>
<reference evidence="2" key="2">
    <citation type="submission" date="2023-05" db="EMBL/GenBank/DDBJ databases">
        <authorList>
            <consortium name="Lawrence Berkeley National Laboratory"/>
            <person name="Steindorff A."/>
            <person name="Hensen N."/>
            <person name="Bonometti L."/>
            <person name="Westerberg I."/>
            <person name="Brannstrom I.O."/>
            <person name="Guillou S."/>
            <person name="Cros-Aarteil S."/>
            <person name="Calhoun S."/>
            <person name="Haridas S."/>
            <person name="Kuo A."/>
            <person name="Mondo S."/>
            <person name="Pangilinan J."/>
            <person name="Riley R."/>
            <person name="Labutti K."/>
            <person name="Andreopoulos B."/>
            <person name="Lipzen A."/>
            <person name="Chen C."/>
            <person name="Yanf M."/>
            <person name="Daum C."/>
            <person name="Ng V."/>
            <person name="Clum A."/>
            <person name="Ohm R."/>
            <person name="Martin F."/>
            <person name="Silar P."/>
            <person name="Natvig D."/>
            <person name="Lalanne C."/>
            <person name="Gautier V."/>
            <person name="Ament-Velasquez S.L."/>
            <person name="Kruys A."/>
            <person name="Hutchinson M.I."/>
            <person name="Powell A.J."/>
            <person name="Barry K."/>
            <person name="Miller A.N."/>
            <person name="Grigoriev I.V."/>
            <person name="Debuchy R."/>
            <person name="Gladieux P."/>
            <person name="Thoren M.H."/>
            <person name="Johannesson H."/>
        </authorList>
    </citation>
    <scope>NUCLEOTIDE SEQUENCE</scope>
    <source>
        <strain evidence="2">CBS 990.96</strain>
    </source>
</reference>
<proteinExistence type="predicted"/>
<evidence type="ECO:0000313" key="3">
    <source>
        <dbReference type="Proteomes" id="UP001301958"/>
    </source>
</evidence>
<feature type="region of interest" description="Disordered" evidence="1">
    <location>
        <begin position="1"/>
        <end position="27"/>
    </location>
</feature>